<evidence type="ECO:0000313" key="9">
    <source>
        <dbReference type="Proteomes" id="UP000770661"/>
    </source>
</evidence>
<dbReference type="OrthoDB" id="153872at2759"/>
<dbReference type="Pfam" id="PF04658">
    <property type="entry name" value="TAFII55_N"/>
    <property type="match status" value="2"/>
</dbReference>
<name>A0A8J4YD43_CHIOP</name>
<feature type="compositionally biased region" description="Basic and acidic residues" evidence="6">
    <location>
        <begin position="356"/>
        <end position="365"/>
    </location>
</feature>
<dbReference type="Proteomes" id="UP000770661">
    <property type="component" value="Unassembled WGS sequence"/>
</dbReference>
<protein>
    <submittedName>
        <fullName evidence="8">Transcription initiation factor TFIID subunit 7</fullName>
    </submittedName>
</protein>
<feature type="compositionally biased region" description="Low complexity" evidence="6">
    <location>
        <begin position="373"/>
        <end position="385"/>
    </location>
</feature>
<dbReference type="GO" id="GO:0005669">
    <property type="term" value="C:transcription factor TFIID complex"/>
    <property type="evidence" value="ECO:0007669"/>
    <property type="project" value="InterPro"/>
</dbReference>
<feature type="compositionally biased region" description="Low complexity" evidence="6">
    <location>
        <begin position="403"/>
        <end position="414"/>
    </location>
</feature>
<comment type="similarity">
    <text evidence="2">Belongs to the TAF7 family.</text>
</comment>
<reference evidence="8" key="1">
    <citation type="submission" date="2020-07" db="EMBL/GenBank/DDBJ databases">
        <title>The High-quality genome of the commercially important snow crab, Chionoecetes opilio.</title>
        <authorList>
            <person name="Jeong J.-H."/>
            <person name="Ryu S."/>
        </authorList>
    </citation>
    <scope>NUCLEOTIDE SEQUENCE</scope>
    <source>
        <strain evidence="8">MADBK_172401_WGS</strain>
        <tissue evidence="8">Digestive gland</tissue>
    </source>
</reference>
<evidence type="ECO:0000256" key="3">
    <source>
        <dbReference type="ARBA" id="ARBA00023015"/>
    </source>
</evidence>
<dbReference type="PANTHER" id="PTHR12228:SF0">
    <property type="entry name" value="TATA-BOX BINDING PROTEIN ASSOCIATED FACTOR 7"/>
    <property type="match status" value="1"/>
</dbReference>
<evidence type="ECO:0000256" key="6">
    <source>
        <dbReference type="SAM" id="MobiDB-lite"/>
    </source>
</evidence>
<dbReference type="CDD" id="cd08047">
    <property type="entry name" value="TAF7"/>
    <property type="match status" value="1"/>
</dbReference>
<evidence type="ECO:0000256" key="2">
    <source>
        <dbReference type="ARBA" id="ARBA00009368"/>
    </source>
</evidence>
<sequence>MNRNMKGRMARPPGSQGAELENQYILRVPGAQSATLREAIRHGHTNIKDRLAIQLDFTNDKDDMRNGVITIDTIMYKARLMDFPSITETWKTIDGKNFYKTADVCQMLMVRDEEDPPEEEDPTKKKRRDPNKVDKKYLWPHGYTPPLKNVRKRRFRKTLRKKNLDLPEIEKEVKRLLRTDNEATSIRWEVVREEDEKKNNADTNISSSNLDEQLFGALSSSDDEMLMVRDEEDPPEEEDPTKKKRRDPNKVDKKYLWPHGYTPPLKNVRKRRFRKTLRKKNLDLPEIEKEVKRLLRTDNEATSIRWEVVREEDEKKNNADTNISSSNLDEQLFGALSSSDDEVGPTINILDEDDDSRLSVDDSRLSESFMNEAGSSPPSKASGSGMHQVTDFSGMFQKAGDGSSSKPMTPSPSKGRSKSRSKKGSSGGHGRSSEDGGHSSESTRSCRVALPNRWKI</sequence>
<feature type="compositionally biased region" description="Acidic residues" evidence="6">
    <location>
        <begin position="112"/>
        <end position="121"/>
    </location>
</feature>
<dbReference type="InterPro" id="IPR037817">
    <property type="entry name" value="TAF7"/>
</dbReference>
<feature type="domain" description="TAFII55 protein conserved region" evidence="7">
    <location>
        <begin position="188"/>
        <end position="303"/>
    </location>
</feature>
<proteinExistence type="inferred from homology"/>
<gene>
    <name evidence="8" type="primary">Taf7_1</name>
    <name evidence="8" type="ORF">GWK47_004533</name>
</gene>
<keyword evidence="3" id="KW-0805">Transcription regulation</keyword>
<evidence type="ECO:0000256" key="5">
    <source>
        <dbReference type="ARBA" id="ARBA00023242"/>
    </source>
</evidence>
<evidence type="ECO:0000256" key="1">
    <source>
        <dbReference type="ARBA" id="ARBA00004123"/>
    </source>
</evidence>
<organism evidence="8 9">
    <name type="scientific">Chionoecetes opilio</name>
    <name type="common">Atlantic snow crab</name>
    <name type="synonym">Cancer opilio</name>
    <dbReference type="NCBI Taxonomy" id="41210"/>
    <lineage>
        <taxon>Eukaryota</taxon>
        <taxon>Metazoa</taxon>
        <taxon>Ecdysozoa</taxon>
        <taxon>Arthropoda</taxon>
        <taxon>Crustacea</taxon>
        <taxon>Multicrustacea</taxon>
        <taxon>Malacostraca</taxon>
        <taxon>Eumalacostraca</taxon>
        <taxon>Eucarida</taxon>
        <taxon>Decapoda</taxon>
        <taxon>Pleocyemata</taxon>
        <taxon>Brachyura</taxon>
        <taxon>Eubrachyura</taxon>
        <taxon>Majoidea</taxon>
        <taxon>Majidae</taxon>
        <taxon>Chionoecetes</taxon>
    </lineage>
</organism>
<feature type="domain" description="TAFII55 protein conserved region" evidence="7">
    <location>
        <begin position="20"/>
        <end position="185"/>
    </location>
</feature>
<evidence type="ECO:0000259" key="7">
    <source>
        <dbReference type="SMART" id="SM01370"/>
    </source>
</evidence>
<comment type="subcellular location">
    <subcellularLocation>
        <location evidence="1">Nucleus</location>
    </subcellularLocation>
</comment>
<comment type="caution">
    <text evidence="8">The sequence shown here is derived from an EMBL/GenBank/DDBJ whole genome shotgun (WGS) entry which is preliminary data.</text>
</comment>
<feature type="region of interest" description="Disordered" evidence="6">
    <location>
        <begin position="110"/>
        <end position="145"/>
    </location>
</feature>
<keyword evidence="9" id="KW-1185">Reference proteome</keyword>
<dbReference type="PANTHER" id="PTHR12228">
    <property type="entry name" value="TRANSCRIPTION INITIATION FACTOR TFIID 55 KD SUBUNIT-RELATED"/>
    <property type="match status" value="1"/>
</dbReference>
<keyword evidence="5" id="KW-0539">Nucleus</keyword>
<evidence type="ECO:0000313" key="8">
    <source>
        <dbReference type="EMBL" id="KAG0725815.1"/>
    </source>
</evidence>
<dbReference type="InterPro" id="IPR006751">
    <property type="entry name" value="TAFII55_prot_cons_reg"/>
</dbReference>
<dbReference type="SMART" id="SM01370">
    <property type="entry name" value="TAFII55_N"/>
    <property type="match status" value="2"/>
</dbReference>
<evidence type="ECO:0000256" key="4">
    <source>
        <dbReference type="ARBA" id="ARBA00023163"/>
    </source>
</evidence>
<accession>A0A8J4YD43</accession>
<dbReference type="EMBL" id="JACEEZ010005170">
    <property type="protein sequence ID" value="KAG0725815.1"/>
    <property type="molecule type" value="Genomic_DNA"/>
</dbReference>
<dbReference type="GO" id="GO:0016251">
    <property type="term" value="F:RNA polymerase II general transcription initiation factor activity"/>
    <property type="evidence" value="ECO:0007669"/>
    <property type="project" value="TreeGrafter"/>
</dbReference>
<feature type="compositionally biased region" description="Acidic residues" evidence="6">
    <location>
        <begin position="221"/>
        <end position="239"/>
    </location>
</feature>
<feature type="region of interest" description="Disordered" evidence="6">
    <location>
        <begin position="337"/>
        <end position="456"/>
    </location>
</feature>
<feature type="region of interest" description="Disordered" evidence="6">
    <location>
        <begin position="219"/>
        <end position="259"/>
    </location>
</feature>
<dbReference type="AlphaFoldDB" id="A0A8J4YD43"/>
<dbReference type="GO" id="GO:0051123">
    <property type="term" value="P:RNA polymerase II preinitiation complex assembly"/>
    <property type="evidence" value="ECO:0007669"/>
    <property type="project" value="TreeGrafter"/>
</dbReference>
<keyword evidence="4" id="KW-0804">Transcription</keyword>